<evidence type="ECO:0000256" key="6">
    <source>
        <dbReference type="ARBA" id="ARBA00022989"/>
    </source>
</evidence>
<accession>A0ABD5RHP6</accession>
<dbReference type="Proteomes" id="UP001596099">
    <property type="component" value="Unassembled WGS sequence"/>
</dbReference>
<evidence type="ECO:0000256" key="3">
    <source>
        <dbReference type="ARBA" id="ARBA00022448"/>
    </source>
</evidence>
<dbReference type="EMBL" id="JBHSQH010000001">
    <property type="protein sequence ID" value="MFC5969839.1"/>
    <property type="molecule type" value="Genomic_DNA"/>
</dbReference>
<feature type="transmembrane region" description="Helical" evidence="8">
    <location>
        <begin position="352"/>
        <end position="370"/>
    </location>
</feature>
<dbReference type="Gene3D" id="1.10.3470.10">
    <property type="entry name" value="ABC transporter involved in vitamin B12 uptake, BtuC"/>
    <property type="match status" value="1"/>
</dbReference>
<gene>
    <name evidence="9" type="primary">btuC</name>
    <name evidence="9" type="ORF">ACFPYI_00700</name>
</gene>
<feature type="transmembrane region" description="Helical" evidence="8">
    <location>
        <begin position="7"/>
        <end position="28"/>
    </location>
</feature>
<comment type="caution">
    <text evidence="9">The sequence shown here is derived from an EMBL/GenBank/DDBJ whole genome shotgun (WGS) entry which is preliminary data.</text>
</comment>
<dbReference type="Pfam" id="PF01032">
    <property type="entry name" value="FecCD"/>
    <property type="match status" value="1"/>
</dbReference>
<name>A0ABD5RHP6_9EURY</name>
<evidence type="ECO:0000256" key="8">
    <source>
        <dbReference type="SAM" id="Phobius"/>
    </source>
</evidence>
<dbReference type="GO" id="GO:0005886">
    <property type="term" value="C:plasma membrane"/>
    <property type="evidence" value="ECO:0007669"/>
    <property type="project" value="UniProtKB-SubCell"/>
</dbReference>
<keyword evidence="3" id="KW-0813">Transport</keyword>
<dbReference type="AlphaFoldDB" id="A0ABD5RHP6"/>
<organism evidence="9 10">
    <name type="scientific">Halomarina salina</name>
    <dbReference type="NCBI Taxonomy" id="1872699"/>
    <lineage>
        <taxon>Archaea</taxon>
        <taxon>Methanobacteriati</taxon>
        <taxon>Methanobacteriota</taxon>
        <taxon>Stenosarchaea group</taxon>
        <taxon>Halobacteria</taxon>
        <taxon>Halobacteriales</taxon>
        <taxon>Natronomonadaceae</taxon>
        <taxon>Halomarina</taxon>
    </lineage>
</organism>
<dbReference type="InterPro" id="IPR037294">
    <property type="entry name" value="ABC_BtuC-like"/>
</dbReference>
<dbReference type="CDD" id="cd06550">
    <property type="entry name" value="TM_ABC_iron-siderophores_like"/>
    <property type="match status" value="1"/>
</dbReference>
<keyword evidence="7 8" id="KW-0472">Membrane</keyword>
<dbReference type="PANTHER" id="PTHR30472">
    <property type="entry name" value="FERRIC ENTEROBACTIN TRANSPORT SYSTEM PERMEASE PROTEIN"/>
    <property type="match status" value="1"/>
</dbReference>
<feature type="transmembrane region" description="Helical" evidence="8">
    <location>
        <begin position="196"/>
        <end position="216"/>
    </location>
</feature>
<feature type="transmembrane region" description="Helical" evidence="8">
    <location>
        <begin position="285"/>
        <end position="313"/>
    </location>
</feature>
<keyword evidence="5 8" id="KW-0812">Transmembrane</keyword>
<dbReference type="InterPro" id="IPR000522">
    <property type="entry name" value="ABC_transptr_permease_BtuC"/>
</dbReference>
<evidence type="ECO:0000256" key="5">
    <source>
        <dbReference type="ARBA" id="ARBA00022692"/>
    </source>
</evidence>
<comment type="subcellular location">
    <subcellularLocation>
        <location evidence="1">Cell membrane</location>
        <topology evidence="1">Multi-pass membrane protein</topology>
    </subcellularLocation>
</comment>
<feature type="transmembrane region" description="Helical" evidence="8">
    <location>
        <begin position="133"/>
        <end position="160"/>
    </location>
</feature>
<protein>
    <submittedName>
        <fullName evidence="9">Vitamin B12 ABC transporter permease BtuC</fullName>
    </submittedName>
</protein>
<comment type="similarity">
    <text evidence="2">Belongs to the binding-protein-dependent transport system permease family. FecCD subfamily.</text>
</comment>
<dbReference type="SUPFAM" id="SSF81345">
    <property type="entry name" value="ABC transporter involved in vitamin B12 uptake, BtuC"/>
    <property type="match status" value="1"/>
</dbReference>
<dbReference type="PANTHER" id="PTHR30472:SF25">
    <property type="entry name" value="ABC TRANSPORTER PERMEASE PROTEIN MJ0876-RELATED"/>
    <property type="match status" value="1"/>
</dbReference>
<evidence type="ECO:0000256" key="2">
    <source>
        <dbReference type="ARBA" id="ARBA00007935"/>
    </source>
</evidence>
<feature type="transmembrane region" description="Helical" evidence="8">
    <location>
        <begin position="236"/>
        <end position="258"/>
    </location>
</feature>
<evidence type="ECO:0000313" key="10">
    <source>
        <dbReference type="Proteomes" id="UP001596099"/>
    </source>
</evidence>
<dbReference type="RefSeq" id="WP_247418203.1">
    <property type="nucleotide sequence ID" value="NZ_JALLGW010000001.1"/>
</dbReference>
<keyword evidence="6 8" id="KW-1133">Transmembrane helix</keyword>
<evidence type="ECO:0000313" key="9">
    <source>
        <dbReference type="EMBL" id="MFC5969839.1"/>
    </source>
</evidence>
<feature type="transmembrane region" description="Helical" evidence="8">
    <location>
        <begin position="166"/>
        <end position="184"/>
    </location>
</feature>
<evidence type="ECO:0000256" key="7">
    <source>
        <dbReference type="ARBA" id="ARBA00023136"/>
    </source>
</evidence>
<dbReference type="NCBIfam" id="NF007081">
    <property type="entry name" value="PRK09535.1"/>
    <property type="match status" value="1"/>
</dbReference>
<feature type="transmembrane region" description="Helical" evidence="8">
    <location>
        <begin position="100"/>
        <end position="121"/>
    </location>
</feature>
<sequence length="378" mass="38693">MQSWGRLGAWLVGLAALLAVTCVVSVAYGTVSLTPVVVAKALLNAFAIPTGLDVQTARVGVPVVGQLPWLTAGLTYTHPFDFAVPESAQVIVVRLRAPRVALAAVVGFALASAGTVMQGFFRNPMADPSIVGVSTGAAVGAVGAIVFPGVVAAIPLLGLLPFVGPLQTFAFVSALVTAFTVYLIATEGGRTPVATLLLAGVAVQTLLGAVVSYLLLHSGESVGQALYWLMGHLSNASWADVVVTLPLALVGFAVLAAYARDLNVLLMGEEDAHALGVEVERTKRILLAVSSLVTAAAVSVAGVIGFVGLVVPHVMRLLVGPDHRVLLPTSALAGGVFLVVTDAVARSGAAEMPVGIVTAAVGAPFFLYLLRSREVRAL</sequence>
<reference evidence="9 10" key="1">
    <citation type="journal article" date="2019" name="Int. J. Syst. Evol. Microbiol.">
        <title>The Global Catalogue of Microorganisms (GCM) 10K type strain sequencing project: providing services to taxonomists for standard genome sequencing and annotation.</title>
        <authorList>
            <consortium name="The Broad Institute Genomics Platform"/>
            <consortium name="The Broad Institute Genome Sequencing Center for Infectious Disease"/>
            <person name="Wu L."/>
            <person name="Ma J."/>
        </authorList>
    </citation>
    <scope>NUCLEOTIDE SEQUENCE [LARGE SCALE GENOMIC DNA]</scope>
    <source>
        <strain evidence="9 10">CGMCC 1.12543</strain>
    </source>
</reference>
<evidence type="ECO:0000256" key="1">
    <source>
        <dbReference type="ARBA" id="ARBA00004651"/>
    </source>
</evidence>
<proteinExistence type="inferred from homology"/>
<evidence type="ECO:0000256" key="4">
    <source>
        <dbReference type="ARBA" id="ARBA00022475"/>
    </source>
</evidence>
<keyword evidence="4" id="KW-1003">Cell membrane</keyword>
<keyword evidence="10" id="KW-1185">Reference proteome</keyword>